<dbReference type="Proteomes" id="UP000799324">
    <property type="component" value="Unassembled WGS sequence"/>
</dbReference>
<evidence type="ECO:0000313" key="2">
    <source>
        <dbReference type="EMBL" id="KAF2657991.1"/>
    </source>
</evidence>
<sequence>MDGAESQESVGRTGRRKSGKRPPDMKFMFIDSSTHGQNAKPDKAVRSFVMHQARQSKPWSTRQKTAPTPRSGTASSEQPTLRPSPSRKAGKAERISPDGSGPSPHAWSAHPPGSPVSRVGSTSSASSGRFSTTPTSSHGSVCNLPHCTGSCGRTHVALARRDGFALGVLDPFDCLPIRTDAKTSSLLDHFRSVICPHMIPMDLHRVSDMATSQWLADSLRNANSAPFTYALLYSSSFHMGALGKPRLEDVLYYKGMAISEINRLLSDPKSRFDDSNIAAIFMLLCLEESQLVPSNDPKENDASQMQREVHLNGLTAMIQQRGGLAGLRSNRCLQAFILMHSIAHAISTFQRPYAAILDSNGLPQKYDLPSFRSRPTSARTLRLFRDLKLDANLLAIISDIVVFIGDVSVSFEERKCPVEPLELQKHANLLLYRLYDWYMKPYEGTAAEEREPIDECICLGLIVFVVKVTQPFDPAAQAMIFTTAKRLRVALTRGSIFRWAKSQDLLLWTLTMGTLAAQGTAESAFFSQYCSVAFAGAGFDNKTNVDELLQRMKKCLWIPLLFDAEAKKLWVQTGLAKGEEVVDAPQKKEINPDIKDDDVVGLLTSTRFFSEKKSRK</sequence>
<proteinExistence type="predicted"/>
<feature type="compositionally biased region" description="Polar residues" evidence="1">
    <location>
        <begin position="53"/>
        <end position="83"/>
    </location>
</feature>
<dbReference type="OrthoDB" id="5386330at2759"/>
<reference evidence="2" key="1">
    <citation type="journal article" date="2020" name="Stud. Mycol.">
        <title>101 Dothideomycetes genomes: a test case for predicting lifestyles and emergence of pathogens.</title>
        <authorList>
            <person name="Haridas S."/>
            <person name="Albert R."/>
            <person name="Binder M."/>
            <person name="Bloem J."/>
            <person name="Labutti K."/>
            <person name="Salamov A."/>
            <person name="Andreopoulos B."/>
            <person name="Baker S."/>
            <person name="Barry K."/>
            <person name="Bills G."/>
            <person name="Bluhm B."/>
            <person name="Cannon C."/>
            <person name="Castanera R."/>
            <person name="Culley D."/>
            <person name="Daum C."/>
            <person name="Ezra D."/>
            <person name="Gonzalez J."/>
            <person name="Henrissat B."/>
            <person name="Kuo A."/>
            <person name="Liang C."/>
            <person name="Lipzen A."/>
            <person name="Lutzoni F."/>
            <person name="Magnuson J."/>
            <person name="Mondo S."/>
            <person name="Nolan M."/>
            <person name="Ohm R."/>
            <person name="Pangilinan J."/>
            <person name="Park H.-J."/>
            <person name="Ramirez L."/>
            <person name="Alfaro M."/>
            <person name="Sun H."/>
            <person name="Tritt A."/>
            <person name="Yoshinaga Y."/>
            <person name="Zwiers L.-H."/>
            <person name="Turgeon B."/>
            <person name="Goodwin S."/>
            <person name="Spatafora J."/>
            <person name="Crous P."/>
            <person name="Grigoriev I."/>
        </authorList>
    </citation>
    <scope>NUCLEOTIDE SEQUENCE</scope>
    <source>
        <strain evidence="2">CBS 122681</strain>
    </source>
</reference>
<organism evidence="2 3">
    <name type="scientific">Lophiostoma macrostomum CBS 122681</name>
    <dbReference type="NCBI Taxonomy" id="1314788"/>
    <lineage>
        <taxon>Eukaryota</taxon>
        <taxon>Fungi</taxon>
        <taxon>Dikarya</taxon>
        <taxon>Ascomycota</taxon>
        <taxon>Pezizomycotina</taxon>
        <taxon>Dothideomycetes</taxon>
        <taxon>Pleosporomycetidae</taxon>
        <taxon>Pleosporales</taxon>
        <taxon>Lophiostomataceae</taxon>
        <taxon>Lophiostoma</taxon>
    </lineage>
</organism>
<feature type="compositionally biased region" description="Low complexity" evidence="1">
    <location>
        <begin position="115"/>
        <end position="134"/>
    </location>
</feature>
<gene>
    <name evidence="2" type="ORF">K491DRAFT_690544</name>
</gene>
<dbReference type="InterPro" id="IPR021858">
    <property type="entry name" value="Fun_TF"/>
</dbReference>
<dbReference type="Pfam" id="PF11951">
    <property type="entry name" value="Fungal_trans_2"/>
    <property type="match status" value="1"/>
</dbReference>
<keyword evidence="3" id="KW-1185">Reference proteome</keyword>
<feature type="region of interest" description="Disordered" evidence="1">
    <location>
        <begin position="1"/>
        <end position="139"/>
    </location>
</feature>
<dbReference type="PANTHER" id="PTHR37540">
    <property type="entry name" value="TRANSCRIPTION FACTOR (ACR-2), PUTATIVE-RELATED-RELATED"/>
    <property type="match status" value="1"/>
</dbReference>
<protein>
    <recommendedName>
        <fullName evidence="4">Transcription factor domain-containing protein</fullName>
    </recommendedName>
</protein>
<dbReference type="AlphaFoldDB" id="A0A6A6TF84"/>
<feature type="compositionally biased region" description="Polar residues" evidence="1">
    <location>
        <begin position="1"/>
        <end position="10"/>
    </location>
</feature>
<evidence type="ECO:0000313" key="3">
    <source>
        <dbReference type="Proteomes" id="UP000799324"/>
    </source>
</evidence>
<accession>A0A6A6TF84</accession>
<dbReference type="EMBL" id="MU004319">
    <property type="protein sequence ID" value="KAF2657991.1"/>
    <property type="molecule type" value="Genomic_DNA"/>
</dbReference>
<evidence type="ECO:0008006" key="4">
    <source>
        <dbReference type="Google" id="ProtNLM"/>
    </source>
</evidence>
<name>A0A6A6TF84_9PLEO</name>
<dbReference type="PANTHER" id="PTHR37540:SF5">
    <property type="entry name" value="TRANSCRIPTION FACTOR DOMAIN-CONTAINING PROTEIN"/>
    <property type="match status" value="1"/>
</dbReference>
<evidence type="ECO:0000256" key="1">
    <source>
        <dbReference type="SAM" id="MobiDB-lite"/>
    </source>
</evidence>